<protein>
    <recommendedName>
        <fullName evidence="4">Lipoprotein</fullName>
    </recommendedName>
</protein>
<keyword evidence="3" id="KW-1185">Reference proteome</keyword>
<evidence type="ECO:0000313" key="2">
    <source>
        <dbReference type="EMBL" id="RFZ91919.1"/>
    </source>
</evidence>
<dbReference type="PROSITE" id="PS51257">
    <property type="entry name" value="PROKAR_LIPOPROTEIN"/>
    <property type="match status" value="1"/>
</dbReference>
<dbReference type="AlphaFoldDB" id="A0A372NTD0"/>
<sequence length="249" mass="28752">MKKLLYLLPLLLAACGGNGDKKPVDSAKTDSAKTASSPIPTDTTFLQKETTKDYYHIVYVEKNHASSIFKDLLNFKFDHYDSINYKQAYRILKVRNPKPLKKYDLAGLPNEWLPVYSYKGKYYLYAPSDWANVDKRIVTDSTIIYRGEEGPEPYVLKDVKKLNDAKYNLKAPPFYQFVKKSNINIYIIDPATKLSVWEDTELPPAYRYRLYVPRASADKYDMVVNYCKAAKMPEFAFDKVDYAALIKGR</sequence>
<accession>A0A372NTD0</accession>
<feature type="region of interest" description="Disordered" evidence="1">
    <location>
        <begin position="19"/>
        <end position="39"/>
    </location>
</feature>
<dbReference type="RefSeq" id="WP_117391632.1">
    <property type="nucleotide sequence ID" value="NZ_QWDC01000002.1"/>
</dbReference>
<name>A0A372NTD0_9SPHI</name>
<reference evidence="2 3" key="1">
    <citation type="submission" date="2018-08" db="EMBL/GenBank/DDBJ databases">
        <title>Mucilaginibacter sp. MYSH2.</title>
        <authorList>
            <person name="Seo T."/>
        </authorList>
    </citation>
    <scope>NUCLEOTIDE SEQUENCE [LARGE SCALE GENOMIC DNA]</scope>
    <source>
        <strain evidence="2 3">MYSH2</strain>
    </source>
</reference>
<comment type="caution">
    <text evidence="2">The sequence shown here is derived from an EMBL/GenBank/DDBJ whole genome shotgun (WGS) entry which is preliminary data.</text>
</comment>
<proteinExistence type="predicted"/>
<dbReference type="EMBL" id="QWDC01000002">
    <property type="protein sequence ID" value="RFZ91919.1"/>
    <property type="molecule type" value="Genomic_DNA"/>
</dbReference>
<dbReference type="Proteomes" id="UP000264217">
    <property type="component" value="Unassembled WGS sequence"/>
</dbReference>
<dbReference type="OrthoDB" id="794410at2"/>
<evidence type="ECO:0000313" key="3">
    <source>
        <dbReference type="Proteomes" id="UP000264217"/>
    </source>
</evidence>
<gene>
    <name evidence="2" type="ORF">D0C36_10750</name>
</gene>
<evidence type="ECO:0008006" key="4">
    <source>
        <dbReference type="Google" id="ProtNLM"/>
    </source>
</evidence>
<feature type="compositionally biased region" description="Basic and acidic residues" evidence="1">
    <location>
        <begin position="19"/>
        <end position="31"/>
    </location>
</feature>
<evidence type="ECO:0000256" key="1">
    <source>
        <dbReference type="SAM" id="MobiDB-lite"/>
    </source>
</evidence>
<organism evidence="2 3">
    <name type="scientific">Mucilaginibacter conchicola</name>
    <dbReference type="NCBI Taxonomy" id="2303333"/>
    <lineage>
        <taxon>Bacteria</taxon>
        <taxon>Pseudomonadati</taxon>
        <taxon>Bacteroidota</taxon>
        <taxon>Sphingobacteriia</taxon>
        <taxon>Sphingobacteriales</taxon>
        <taxon>Sphingobacteriaceae</taxon>
        <taxon>Mucilaginibacter</taxon>
    </lineage>
</organism>